<dbReference type="InterPro" id="IPR002219">
    <property type="entry name" value="PKC_DAG/PE"/>
</dbReference>
<dbReference type="Pfam" id="PF03107">
    <property type="entry name" value="C1_2"/>
    <property type="match status" value="5"/>
</dbReference>
<sequence length="637" mass="73364">MANSLQHAVHEHALILRELSENCRTHCYLCKQCFHGPTYCCLDCDVFLDKMCAFRELPLQIRHPSHPEHPINFDSTDCRYYCRGCKFNLSASAIDAVMTLPPEDKHKVVEDDAQHFAHEHPLSAFCLTTQSSSICRACRQHMAGSVYGCRQCMFLLHESCAKLPRKMHHPFHHQHPLTLVADFAVDFGDCYDCRVCSHRSRFMYRCDECRLNHCIKCIVSTLPPEGQEMEDSTQLEFFFHEHKLRPLCVEMENSILCQVCQLKISGEVYCCFDCIFFLHKACSVDLPQEVKHYLHKEHPLILRAAAPYNEGIFQCTSCTSGYNGMTFNCESCKFDLDPQCALQTLSAVTGGALPEIQHFSHPHPLTLVYSNEDPNAIDCDACHEPSCGLAYSCRECTFKFMLHKPCAELAQELEHQFHPPHPLILLSRAPAEYFYCNACHKKSEGFTFYCAECEFYLDLECVFRKPTLKHERHEHSLAYFPKNYRLGNLHCNSCGKGCNRDLYRCVSCNFNLHHDCVPLPRSIDHECHPYHPLILYDNFIDGRPECQYCDKCEEIRNPDHGVYRCAECWYTTHIECVIPTVEPEGPKPSENPSLDELDKEIARLETKIEVLERNLKAAKGKLEELSEKRGFEYINGP</sequence>
<evidence type="ECO:0000313" key="6">
    <source>
        <dbReference type="EMBL" id="PKI39104.1"/>
    </source>
</evidence>
<name>A0A2I0I533_PUNGR</name>
<gene>
    <name evidence="6" type="ORF">CRG98_040528</name>
</gene>
<dbReference type="SUPFAM" id="SSF57889">
    <property type="entry name" value="Cysteine-rich domain"/>
    <property type="match status" value="7"/>
</dbReference>
<evidence type="ECO:0000256" key="3">
    <source>
        <dbReference type="ARBA" id="ARBA00022833"/>
    </source>
</evidence>
<keyword evidence="3" id="KW-0862">Zinc</keyword>
<reference evidence="6 7" key="1">
    <citation type="submission" date="2017-11" db="EMBL/GenBank/DDBJ databases">
        <title>De-novo sequencing of pomegranate (Punica granatum L.) genome.</title>
        <authorList>
            <person name="Akparov Z."/>
            <person name="Amiraslanov A."/>
            <person name="Hajiyeva S."/>
            <person name="Abbasov M."/>
            <person name="Kaur K."/>
            <person name="Hamwieh A."/>
            <person name="Solovyev V."/>
            <person name="Salamov A."/>
            <person name="Braich B."/>
            <person name="Kosarev P."/>
            <person name="Mahmoud A."/>
            <person name="Hajiyev E."/>
            <person name="Babayeva S."/>
            <person name="Izzatullayeva V."/>
            <person name="Mammadov A."/>
            <person name="Mammadov A."/>
            <person name="Sharifova S."/>
            <person name="Ojaghi J."/>
            <person name="Eynullazada K."/>
            <person name="Bayramov B."/>
            <person name="Abdulazimova A."/>
            <person name="Shahmuradov I."/>
        </authorList>
    </citation>
    <scope>NUCLEOTIDE SEQUENCE [LARGE SCALE GENOMIC DNA]</scope>
    <source>
        <strain evidence="7">cv. AG2017</strain>
        <tissue evidence="6">Leaf</tissue>
    </source>
</reference>
<dbReference type="AlphaFoldDB" id="A0A2I0I533"/>
<dbReference type="PROSITE" id="PS50081">
    <property type="entry name" value="ZF_DAG_PE_2"/>
    <property type="match status" value="1"/>
</dbReference>
<dbReference type="GO" id="GO:0046872">
    <property type="term" value="F:metal ion binding"/>
    <property type="evidence" value="ECO:0007669"/>
    <property type="project" value="UniProtKB-KW"/>
</dbReference>
<dbReference type="PANTHER" id="PTHR46288:SF27">
    <property type="entry name" value="CYSTEINE_HISTIDINE-RICH C1 DOMAIN FAMILY PROTEIN"/>
    <property type="match status" value="1"/>
</dbReference>
<keyword evidence="4" id="KW-0175">Coiled coil</keyword>
<dbReference type="PANTHER" id="PTHR46288">
    <property type="entry name" value="PHORBOL-ESTER/DAG-TYPE DOMAIN-CONTAINING PROTEIN"/>
    <property type="match status" value="1"/>
</dbReference>
<dbReference type="EMBL" id="PGOL01003903">
    <property type="protein sequence ID" value="PKI39104.1"/>
    <property type="molecule type" value="Genomic_DNA"/>
</dbReference>
<comment type="caution">
    <text evidence="6">The sequence shown here is derived from an EMBL/GenBank/DDBJ whole genome shotgun (WGS) entry which is preliminary data.</text>
</comment>
<dbReference type="InterPro" id="IPR046349">
    <property type="entry name" value="C1-like_sf"/>
</dbReference>
<protein>
    <recommendedName>
        <fullName evidence="5">Phorbol-ester/DAG-type domain-containing protein</fullName>
    </recommendedName>
</protein>
<evidence type="ECO:0000313" key="7">
    <source>
        <dbReference type="Proteomes" id="UP000233551"/>
    </source>
</evidence>
<dbReference type="InterPro" id="IPR004146">
    <property type="entry name" value="DC1"/>
</dbReference>
<organism evidence="6 7">
    <name type="scientific">Punica granatum</name>
    <name type="common">Pomegranate</name>
    <dbReference type="NCBI Taxonomy" id="22663"/>
    <lineage>
        <taxon>Eukaryota</taxon>
        <taxon>Viridiplantae</taxon>
        <taxon>Streptophyta</taxon>
        <taxon>Embryophyta</taxon>
        <taxon>Tracheophyta</taxon>
        <taxon>Spermatophyta</taxon>
        <taxon>Magnoliopsida</taxon>
        <taxon>eudicotyledons</taxon>
        <taxon>Gunneridae</taxon>
        <taxon>Pentapetalae</taxon>
        <taxon>rosids</taxon>
        <taxon>malvids</taxon>
        <taxon>Myrtales</taxon>
        <taxon>Lythraceae</taxon>
        <taxon>Punica</taxon>
    </lineage>
</organism>
<evidence type="ECO:0000256" key="1">
    <source>
        <dbReference type="ARBA" id="ARBA00022723"/>
    </source>
</evidence>
<dbReference type="Proteomes" id="UP000233551">
    <property type="component" value="Unassembled WGS sequence"/>
</dbReference>
<feature type="domain" description="Phorbol-ester/DAG-type" evidence="5">
    <location>
        <begin position="474"/>
        <end position="527"/>
    </location>
</feature>
<proteinExistence type="predicted"/>
<evidence type="ECO:0000256" key="4">
    <source>
        <dbReference type="SAM" id="Coils"/>
    </source>
</evidence>
<keyword evidence="1" id="KW-0479">Metal-binding</keyword>
<evidence type="ECO:0000259" key="5">
    <source>
        <dbReference type="PROSITE" id="PS50081"/>
    </source>
</evidence>
<keyword evidence="2" id="KW-0677">Repeat</keyword>
<evidence type="ECO:0000256" key="2">
    <source>
        <dbReference type="ARBA" id="ARBA00022737"/>
    </source>
</evidence>
<accession>A0A2I0I533</accession>
<feature type="coiled-coil region" evidence="4">
    <location>
        <begin position="594"/>
        <end position="628"/>
    </location>
</feature>
<keyword evidence="7" id="KW-1185">Reference proteome</keyword>